<keyword evidence="1" id="KW-0233">DNA recombination</keyword>
<comment type="caution">
    <text evidence="3">The sequence shown here is derived from an EMBL/GenBank/DDBJ whole genome shotgun (WGS) entry which is preliminary data.</text>
</comment>
<sequence length="104" mass="12324">MITETFTGGFAFFPKKWGNYLGDRFSKLMASAPFPFVQHRRDPITPHTCRHYTTYYMLEHGADLASVRDMLGHTSIRTTERYLLRRRNYEEHARLKMNTNNFTS</sequence>
<dbReference type="InterPro" id="IPR002104">
    <property type="entry name" value="Integrase_catalytic"/>
</dbReference>
<organism evidence="3 4">
    <name type="scientific">Marinococcus halophilus</name>
    <dbReference type="NCBI Taxonomy" id="1371"/>
    <lineage>
        <taxon>Bacteria</taxon>
        <taxon>Bacillati</taxon>
        <taxon>Bacillota</taxon>
        <taxon>Bacilli</taxon>
        <taxon>Bacillales</taxon>
        <taxon>Bacillaceae</taxon>
        <taxon>Marinococcus</taxon>
    </lineage>
</organism>
<dbReference type="Proteomes" id="UP000321051">
    <property type="component" value="Unassembled WGS sequence"/>
</dbReference>
<protein>
    <recommendedName>
        <fullName evidence="2">Tyr recombinase domain-containing protein</fullName>
    </recommendedName>
</protein>
<dbReference type="EMBL" id="BJUN01000021">
    <property type="protein sequence ID" value="GEK59883.1"/>
    <property type="molecule type" value="Genomic_DNA"/>
</dbReference>
<dbReference type="InterPro" id="IPR013762">
    <property type="entry name" value="Integrase-like_cat_sf"/>
</dbReference>
<dbReference type="GO" id="GO:0003677">
    <property type="term" value="F:DNA binding"/>
    <property type="evidence" value="ECO:0007669"/>
    <property type="project" value="InterPro"/>
</dbReference>
<dbReference type="AlphaFoldDB" id="A0A510Y9Q3"/>
<gene>
    <name evidence="3" type="ORF">MHA01_27880</name>
</gene>
<dbReference type="Gene3D" id="1.10.443.10">
    <property type="entry name" value="Intergrase catalytic core"/>
    <property type="match status" value="1"/>
</dbReference>
<keyword evidence="4" id="KW-1185">Reference proteome</keyword>
<evidence type="ECO:0000259" key="2">
    <source>
        <dbReference type="Pfam" id="PF00589"/>
    </source>
</evidence>
<dbReference type="OrthoDB" id="2445040at2"/>
<evidence type="ECO:0000313" key="4">
    <source>
        <dbReference type="Proteomes" id="UP000321051"/>
    </source>
</evidence>
<reference evidence="3 4" key="1">
    <citation type="submission" date="2019-07" db="EMBL/GenBank/DDBJ databases">
        <title>Whole genome shotgun sequence of Marinococcus halophilus NBRC 102359.</title>
        <authorList>
            <person name="Hosoyama A."/>
            <person name="Uohara A."/>
            <person name="Ohji S."/>
            <person name="Ichikawa N."/>
        </authorList>
    </citation>
    <scope>NUCLEOTIDE SEQUENCE [LARGE SCALE GENOMIC DNA]</scope>
    <source>
        <strain evidence="3 4">NBRC 102359</strain>
    </source>
</reference>
<dbReference type="RefSeq" id="WP_094908912.1">
    <property type="nucleotide sequence ID" value="NZ_BJUN01000021.1"/>
</dbReference>
<dbReference type="SUPFAM" id="SSF56349">
    <property type="entry name" value="DNA breaking-rejoining enzymes"/>
    <property type="match status" value="1"/>
</dbReference>
<proteinExistence type="predicted"/>
<evidence type="ECO:0000313" key="3">
    <source>
        <dbReference type="EMBL" id="GEK59883.1"/>
    </source>
</evidence>
<dbReference type="Pfam" id="PF00589">
    <property type="entry name" value="Phage_integrase"/>
    <property type="match status" value="1"/>
</dbReference>
<feature type="domain" description="Tyr recombinase" evidence="2">
    <location>
        <begin position="42"/>
        <end position="83"/>
    </location>
</feature>
<evidence type="ECO:0000256" key="1">
    <source>
        <dbReference type="ARBA" id="ARBA00023172"/>
    </source>
</evidence>
<accession>A0A510Y9Q3</accession>
<dbReference type="GO" id="GO:0015074">
    <property type="term" value="P:DNA integration"/>
    <property type="evidence" value="ECO:0007669"/>
    <property type="project" value="InterPro"/>
</dbReference>
<dbReference type="GO" id="GO:0006310">
    <property type="term" value="P:DNA recombination"/>
    <property type="evidence" value="ECO:0007669"/>
    <property type="project" value="UniProtKB-KW"/>
</dbReference>
<name>A0A510Y9Q3_MARHA</name>
<dbReference type="InterPro" id="IPR011010">
    <property type="entry name" value="DNA_brk_join_enz"/>
</dbReference>